<evidence type="ECO:0000313" key="4">
    <source>
        <dbReference type="Proteomes" id="UP000216444"/>
    </source>
</evidence>
<dbReference type="GO" id="GO:0051607">
    <property type="term" value="P:defense response to virus"/>
    <property type="evidence" value="ECO:0007669"/>
    <property type="project" value="UniProtKB-KW"/>
</dbReference>
<protein>
    <submittedName>
        <fullName evidence="3">CRISPR-associated protein Cas5 family</fullName>
    </submittedName>
</protein>
<dbReference type="Pfam" id="PF09704">
    <property type="entry name" value="Cas_Cas5d"/>
    <property type="match status" value="1"/>
</dbReference>
<evidence type="ECO:0000313" key="3">
    <source>
        <dbReference type="EMBL" id="OZG55696.1"/>
    </source>
</evidence>
<dbReference type="Gene3D" id="3.30.70.2660">
    <property type="match status" value="1"/>
</dbReference>
<evidence type="ECO:0000256" key="1">
    <source>
        <dbReference type="ARBA" id="ARBA00023118"/>
    </source>
</evidence>
<feature type="region of interest" description="Disordered" evidence="2">
    <location>
        <begin position="219"/>
        <end position="256"/>
    </location>
</feature>
<proteinExistence type="predicted"/>
<dbReference type="InterPro" id="IPR021124">
    <property type="entry name" value="CRISPR-assoc_prot_Cas5"/>
</dbReference>
<dbReference type="Proteomes" id="UP000216444">
    <property type="component" value="Unassembled WGS sequence"/>
</dbReference>
<reference evidence="3 4" key="1">
    <citation type="journal article" date="2017" name="BMC Genomics">
        <title>Comparative genomic and phylogenomic analyses of the Bifidobacteriaceae family.</title>
        <authorList>
            <person name="Lugli G.A."/>
            <person name="Milani C."/>
            <person name="Turroni F."/>
            <person name="Duranti S."/>
            <person name="Mancabelli L."/>
            <person name="Mangifesta M."/>
            <person name="Ferrario C."/>
            <person name="Modesto M."/>
            <person name="Mattarelli P."/>
            <person name="Jiri K."/>
            <person name="van Sinderen D."/>
            <person name="Ventura M."/>
        </authorList>
    </citation>
    <scope>NUCLEOTIDE SEQUENCE [LARGE SCALE GENOMIC DNA]</scope>
    <source>
        <strain evidence="3 4">DSM 100201</strain>
    </source>
</reference>
<dbReference type="NCBIfam" id="TIGR01868">
    <property type="entry name" value="casD_Cas5e"/>
    <property type="match status" value="1"/>
</dbReference>
<dbReference type="InterPro" id="IPR010147">
    <property type="entry name" value="CRISPR-assoc_prot_CasD"/>
</dbReference>
<keyword evidence="4" id="KW-1185">Reference proteome</keyword>
<accession>A0A261F9V8</accession>
<dbReference type="GO" id="GO:0003723">
    <property type="term" value="F:RNA binding"/>
    <property type="evidence" value="ECO:0007669"/>
    <property type="project" value="InterPro"/>
</dbReference>
<comment type="caution">
    <text evidence="3">The sequence shown here is derived from an EMBL/GenBank/DDBJ whole genome shotgun (WGS) entry which is preliminary data.</text>
</comment>
<dbReference type="EMBL" id="MWWV01000017">
    <property type="protein sequence ID" value="OZG55696.1"/>
    <property type="molecule type" value="Genomic_DNA"/>
</dbReference>
<sequence>MSVLLMRLAAPMQSWGANSRFTRRETEAMPTKSGVIGMIAAALGIGRDEPLTRFQGLRFGVRADQPGTLLRDYQTAKNERGVMMPLSNRYYLQDAVFLVGLESDDKERLEEYRQALRSPYYPIFLGRRSCPPDGPIRTWMSEESLEVALRHAPWRAAEWYQRKALRDESLFPERCFARIMIEPNSEEQLDWTFVDTLADEPVSFDPRRREWRQRRIISLPDDAQPEPTVDCPVSPDTPVVDSTDSPENGNDVAYPQSLFDGDAIFDAIADPEGEEL</sequence>
<keyword evidence="1" id="KW-0051">Antiviral defense</keyword>
<dbReference type="NCBIfam" id="TIGR02593">
    <property type="entry name" value="CRISPR_cas5"/>
    <property type="match status" value="1"/>
</dbReference>
<dbReference type="RefSeq" id="WP_094664998.1">
    <property type="nucleotide sequence ID" value="NZ_MWWV01000017.1"/>
</dbReference>
<organism evidence="3 4">
    <name type="scientific">Bifidobacterium tissieri</name>
    <dbReference type="NCBI Taxonomy" id="1630162"/>
    <lineage>
        <taxon>Bacteria</taxon>
        <taxon>Bacillati</taxon>
        <taxon>Actinomycetota</taxon>
        <taxon>Actinomycetes</taxon>
        <taxon>Bifidobacteriales</taxon>
        <taxon>Bifidobacteriaceae</taxon>
        <taxon>Bifidobacterium</taxon>
    </lineage>
</organism>
<gene>
    <name evidence="3" type="ORF">BTIS_1923</name>
</gene>
<dbReference type="InterPro" id="IPR013422">
    <property type="entry name" value="CRISPR-assoc_prot_Cas5_N"/>
</dbReference>
<evidence type="ECO:0000256" key="2">
    <source>
        <dbReference type="SAM" id="MobiDB-lite"/>
    </source>
</evidence>
<dbReference type="AlphaFoldDB" id="A0A261F9V8"/>
<dbReference type="CDD" id="cd09645">
    <property type="entry name" value="Cas5_I-E"/>
    <property type="match status" value="1"/>
</dbReference>
<dbReference type="GO" id="GO:0043571">
    <property type="term" value="P:maintenance of CRISPR repeat elements"/>
    <property type="evidence" value="ECO:0007669"/>
    <property type="project" value="InterPro"/>
</dbReference>
<name>A0A261F9V8_9BIFI</name>